<dbReference type="InterPro" id="IPR001451">
    <property type="entry name" value="Hexapep"/>
</dbReference>
<dbReference type="Gene3D" id="2.160.10.10">
    <property type="entry name" value="Hexapeptide repeat proteins"/>
    <property type="match status" value="1"/>
</dbReference>
<dbReference type="EMBL" id="FRXN01000006">
    <property type="protein sequence ID" value="SHO64802.1"/>
    <property type="molecule type" value="Genomic_DNA"/>
</dbReference>
<dbReference type="RefSeq" id="WP_073573269.1">
    <property type="nucleotide sequence ID" value="NZ_FRXN01000006.1"/>
</dbReference>
<evidence type="ECO:0000313" key="1">
    <source>
        <dbReference type="EMBL" id="SHO64802.1"/>
    </source>
</evidence>
<dbReference type="CDD" id="cd04647">
    <property type="entry name" value="LbH_MAT_like"/>
    <property type="match status" value="1"/>
</dbReference>
<organism evidence="1 2">
    <name type="scientific">Algoriphagus zhangzhouensis</name>
    <dbReference type="NCBI Taxonomy" id="1073327"/>
    <lineage>
        <taxon>Bacteria</taxon>
        <taxon>Pseudomonadati</taxon>
        <taxon>Bacteroidota</taxon>
        <taxon>Cytophagia</taxon>
        <taxon>Cytophagales</taxon>
        <taxon>Cyclobacteriaceae</taxon>
        <taxon>Algoriphagus</taxon>
    </lineage>
</organism>
<name>A0A1M7ZJ05_9BACT</name>
<dbReference type="InterPro" id="IPR051159">
    <property type="entry name" value="Hexapeptide_acetyltransf"/>
</dbReference>
<evidence type="ECO:0000313" key="2">
    <source>
        <dbReference type="Proteomes" id="UP000184609"/>
    </source>
</evidence>
<dbReference type="Proteomes" id="UP000184609">
    <property type="component" value="Unassembled WGS sequence"/>
</dbReference>
<dbReference type="GO" id="GO:0016740">
    <property type="term" value="F:transferase activity"/>
    <property type="evidence" value="ECO:0007669"/>
    <property type="project" value="UniProtKB-KW"/>
</dbReference>
<dbReference type="Pfam" id="PF00132">
    <property type="entry name" value="Hexapep"/>
    <property type="match status" value="1"/>
</dbReference>
<sequence>MTNPDSKFHTIIPGAVFSGDWFQGSVPQNIKVGKNTRIDSSHSFQHYHSQLKLGLIIGDNVTFWRTSLAAGENGIIEIGDYCYLANASLVCSGRIKIGSRVFIAGGVTIADSDFHPLDPLERMKDIIAISPLGDRSSRPAFKVEQVIIEDDVWIGLNATILKGVRIGKGAYIYPGSMVLEDVLPGQKVMGNPAKPIS</sequence>
<accession>A0A1M7ZJ05</accession>
<dbReference type="STRING" id="1073327.SAMN04488108_3664"/>
<gene>
    <name evidence="1" type="ORF">SAMN04488108_3664</name>
</gene>
<reference evidence="2" key="1">
    <citation type="submission" date="2016-12" db="EMBL/GenBank/DDBJ databases">
        <authorList>
            <person name="Varghese N."/>
            <person name="Submissions S."/>
        </authorList>
    </citation>
    <scope>NUCLEOTIDE SEQUENCE [LARGE SCALE GENOMIC DNA]</scope>
    <source>
        <strain evidence="2">DSM 25035</strain>
    </source>
</reference>
<dbReference type="SUPFAM" id="SSF51161">
    <property type="entry name" value="Trimeric LpxA-like enzymes"/>
    <property type="match status" value="1"/>
</dbReference>
<dbReference type="OrthoDB" id="9812571at2"/>
<protein>
    <submittedName>
        <fullName evidence="1">Hexapeptide repeat of succinyl-transferase</fullName>
    </submittedName>
</protein>
<dbReference type="PANTHER" id="PTHR23416">
    <property type="entry name" value="SIALIC ACID SYNTHASE-RELATED"/>
    <property type="match status" value="1"/>
</dbReference>
<dbReference type="InterPro" id="IPR011004">
    <property type="entry name" value="Trimer_LpxA-like_sf"/>
</dbReference>
<keyword evidence="2" id="KW-1185">Reference proteome</keyword>
<proteinExistence type="predicted"/>
<keyword evidence="1" id="KW-0808">Transferase</keyword>
<dbReference type="AlphaFoldDB" id="A0A1M7ZJ05"/>